<dbReference type="RefSeq" id="WP_169223991.1">
    <property type="nucleotide sequence ID" value="NZ_JABBGC010000001.1"/>
</dbReference>
<gene>
    <name evidence="1" type="ORF">HHL17_06745</name>
</gene>
<dbReference type="InterPro" id="IPR014942">
    <property type="entry name" value="AbiEii"/>
</dbReference>
<dbReference type="AlphaFoldDB" id="A0A848GGN9"/>
<dbReference type="Pfam" id="PF08843">
    <property type="entry name" value="AbiEii"/>
    <property type="match status" value="1"/>
</dbReference>
<protein>
    <submittedName>
        <fullName evidence="1">Nucleotidyl transferase AbiEii/AbiGii toxin family protein</fullName>
    </submittedName>
</protein>
<accession>A0A848GGN9</accession>
<organism evidence="1 2">
    <name type="scientific">Chitinophaga fulva</name>
    <dbReference type="NCBI Taxonomy" id="2728842"/>
    <lineage>
        <taxon>Bacteria</taxon>
        <taxon>Pseudomonadati</taxon>
        <taxon>Bacteroidota</taxon>
        <taxon>Chitinophagia</taxon>
        <taxon>Chitinophagales</taxon>
        <taxon>Chitinophagaceae</taxon>
        <taxon>Chitinophaga</taxon>
    </lineage>
</organism>
<evidence type="ECO:0000313" key="1">
    <source>
        <dbReference type="EMBL" id="NML36891.1"/>
    </source>
</evidence>
<evidence type="ECO:0000313" key="2">
    <source>
        <dbReference type="Proteomes" id="UP000583266"/>
    </source>
</evidence>
<comment type="caution">
    <text evidence="1">The sequence shown here is derived from an EMBL/GenBank/DDBJ whole genome shotgun (WGS) entry which is preliminary data.</text>
</comment>
<reference evidence="1 2" key="1">
    <citation type="submission" date="2020-04" db="EMBL/GenBank/DDBJ databases">
        <title>Chitinophaga sp. G-6-1-13 sp. nov., isolated from soil.</title>
        <authorList>
            <person name="Dahal R.H."/>
            <person name="Chaudhary D.K."/>
        </authorList>
    </citation>
    <scope>NUCLEOTIDE SEQUENCE [LARGE SCALE GENOMIC DNA]</scope>
    <source>
        <strain evidence="1 2">G-6-1-13</strain>
    </source>
</reference>
<dbReference type="EMBL" id="JABBGC010000001">
    <property type="protein sequence ID" value="NML36891.1"/>
    <property type="molecule type" value="Genomic_DNA"/>
</dbReference>
<sequence length="339" mass="39242">MTGWLSLTREQRKTSLQQASLSSGMSANAIEKDWWVTLTLKALFQSRYASYLIFKGGTSLSKAWKLIQRFSEDIDLAVDPVSFGMEYKHEPTKGDLERLRRSGCEFTSSLLKQSLTEEFSTLGVSPALYTIVEETIDPQRPDKDPQRLFITFDSVLSPVAYLKSIVQIEVSSRSLLEPFTQKPVISLMHEHFPNPIYSEVPFYIPVVVPRKTFLEKAFLLNEEFIKPDIRKIRTERMSRHFYDMIKMDHAGVVDEALADNELYSTIQRHRKHYSRLRHMGNYTSLNRENISFIPPLHLRDAYKNDYLYMTDHMLYGQTPDFSAVLDGLATILEKFKTTS</sequence>
<proteinExistence type="predicted"/>
<dbReference type="GO" id="GO:0016740">
    <property type="term" value="F:transferase activity"/>
    <property type="evidence" value="ECO:0007669"/>
    <property type="project" value="UniProtKB-KW"/>
</dbReference>
<dbReference type="Gene3D" id="3.10.450.620">
    <property type="entry name" value="JHP933, nucleotidyltransferase-like core domain"/>
    <property type="match status" value="1"/>
</dbReference>
<keyword evidence="1" id="KW-0808">Transferase</keyword>
<keyword evidence="2" id="KW-1185">Reference proteome</keyword>
<dbReference type="Proteomes" id="UP000583266">
    <property type="component" value="Unassembled WGS sequence"/>
</dbReference>
<name>A0A848GGN9_9BACT</name>